<protein>
    <submittedName>
        <fullName evidence="2">Uncharacterized protein</fullName>
    </submittedName>
</protein>
<gene>
    <name evidence="2" type="ORF">CkaCkLH20_12024</name>
</gene>
<name>A0A9P6HUH9_9PEZI</name>
<evidence type="ECO:0000256" key="1">
    <source>
        <dbReference type="SAM" id="MobiDB-lite"/>
    </source>
</evidence>
<feature type="region of interest" description="Disordered" evidence="1">
    <location>
        <begin position="65"/>
        <end position="258"/>
    </location>
</feature>
<dbReference type="OrthoDB" id="4851671at2759"/>
<evidence type="ECO:0000313" key="2">
    <source>
        <dbReference type="EMBL" id="KAF9870534.1"/>
    </source>
</evidence>
<evidence type="ECO:0000313" key="3">
    <source>
        <dbReference type="Proteomes" id="UP000781932"/>
    </source>
</evidence>
<dbReference type="EMBL" id="JAATWM020000053">
    <property type="protein sequence ID" value="KAF9870534.1"/>
    <property type="molecule type" value="Genomic_DNA"/>
</dbReference>
<proteinExistence type="predicted"/>
<feature type="compositionally biased region" description="Low complexity" evidence="1">
    <location>
        <begin position="68"/>
        <end position="85"/>
    </location>
</feature>
<dbReference type="GeneID" id="62167812"/>
<reference evidence="2" key="2">
    <citation type="submission" date="2020-11" db="EMBL/GenBank/DDBJ databases">
        <title>Whole genome sequencing of Colletotrichum sp.</title>
        <authorList>
            <person name="Li H."/>
        </authorList>
    </citation>
    <scope>NUCLEOTIDE SEQUENCE</scope>
    <source>
        <strain evidence="2">CkLH20</strain>
    </source>
</reference>
<reference evidence="2" key="1">
    <citation type="submission" date="2020-03" db="EMBL/GenBank/DDBJ databases">
        <authorList>
            <person name="He L."/>
        </authorList>
    </citation>
    <scope>NUCLEOTIDE SEQUENCE</scope>
    <source>
        <strain evidence="2">CkLH20</strain>
    </source>
</reference>
<dbReference type="AlphaFoldDB" id="A0A9P6HUH9"/>
<dbReference type="RefSeq" id="XP_038739995.1">
    <property type="nucleotide sequence ID" value="XM_038894738.1"/>
</dbReference>
<organism evidence="2 3">
    <name type="scientific">Colletotrichum karsti</name>
    <dbReference type="NCBI Taxonomy" id="1095194"/>
    <lineage>
        <taxon>Eukaryota</taxon>
        <taxon>Fungi</taxon>
        <taxon>Dikarya</taxon>
        <taxon>Ascomycota</taxon>
        <taxon>Pezizomycotina</taxon>
        <taxon>Sordariomycetes</taxon>
        <taxon>Hypocreomycetidae</taxon>
        <taxon>Glomerellales</taxon>
        <taxon>Glomerellaceae</taxon>
        <taxon>Colletotrichum</taxon>
        <taxon>Colletotrichum boninense species complex</taxon>
    </lineage>
</organism>
<feature type="compositionally biased region" description="Basic and acidic residues" evidence="1">
    <location>
        <begin position="189"/>
        <end position="205"/>
    </location>
</feature>
<dbReference type="Proteomes" id="UP000781932">
    <property type="component" value="Unassembled WGS sequence"/>
</dbReference>
<comment type="caution">
    <text evidence="2">The sequence shown here is derived from an EMBL/GenBank/DDBJ whole genome shotgun (WGS) entry which is preliminary data.</text>
</comment>
<sequence length="258" mass="27469">MAPTPEPSAAPKLPASADFNAIFNSISLAGAKHQRFLSSVRAKHHSLARPTASSETSTSVAITKGAFSSLTKPTSSPTPSTTISSKRARGTGDDSDLRFENPSAGIGYNSPMSEEKDSAVTRDLSRRLLGKRGREVHNKAATQKRRIQEEESEEEEGRSGLGRKKKKRARVEADADEMEVEGSYPGAVRNHEGGNAHVDVSESKPDASPVSGDQPQHDAAGEDTAPPSEATTTLKGEAKKKKNQKNRKKTKANGGAEV</sequence>
<feature type="compositionally biased region" description="Basic and acidic residues" evidence="1">
    <location>
        <begin position="90"/>
        <end position="99"/>
    </location>
</feature>
<keyword evidence="3" id="KW-1185">Reference proteome</keyword>
<feature type="compositionally biased region" description="Basic and acidic residues" evidence="1">
    <location>
        <begin position="113"/>
        <end position="138"/>
    </location>
</feature>
<accession>A0A9P6HUH9</accession>
<feature type="compositionally biased region" description="Basic residues" evidence="1">
    <location>
        <begin position="238"/>
        <end position="251"/>
    </location>
</feature>